<keyword evidence="3" id="KW-1185">Reference proteome</keyword>
<comment type="caution">
    <text evidence="2">The sequence shown here is derived from an EMBL/GenBank/DDBJ whole genome shotgun (WGS) entry which is preliminary data.</text>
</comment>
<dbReference type="Gene3D" id="3.40.50.720">
    <property type="entry name" value="NAD(P)-binding Rossmann-like Domain"/>
    <property type="match status" value="1"/>
</dbReference>
<proteinExistence type="predicted"/>
<evidence type="ECO:0000313" key="2">
    <source>
        <dbReference type="EMBL" id="TMM58553.1"/>
    </source>
</evidence>
<dbReference type="AlphaFoldDB" id="A0A5S3PUA8"/>
<dbReference type="RefSeq" id="WP_138656485.1">
    <property type="nucleotide sequence ID" value="NZ_VATY01000001.1"/>
</dbReference>
<dbReference type="CDD" id="cd05266">
    <property type="entry name" value="SDR_a4"/>
    <property type="match status" value="1"/>
</dbReference>
<sequence>MNRRVGVLGCGWLGFPLAISLVQDGYEAHGSTTSEEKLAQLKKEGIAPFIISLRQKKINGDVSGFLQDVGVLIVNVPPKLRGQNKENYVKKMQLLHTEVKKSSIQKIVFVSSTSVYGDVDGDVTEETIPQPSSESGKQLLAAENIFRNDKDIDTTIVRFGGLIGPNRHPITKLSGRQNLSNGNHPINLIHLNDCIRIIKSVLTNSWWNEVLNGVYPEHLSKQRYYSSEAKKKGLQVPDYKVNNTKKGKKVHSKVLINVKKFDFTTTL</sequence>
<dbReference type="InterPro" id="IPR036291">
    <property type="entry name" value="NAD(P)-bd_dom_sf"/>
</dbReference>
<dbReference type="InterPro" id="IPR016040">
    <property type="entry name" value="NAD(P)-bd_dom"/>
</dbReference>
<name>A0A5S3PUA8_9FLAO</name>
<dbReference type="SUPFAM" id="SSF51735">
    <property type="entry name" value="NAD(P)-binding Rossmann-fold domains"/>
    <property type="match status" value="1"/>
</dbReference>
<dbReference type="PANTHER" id="PTHR48079:SF6">
    <property type="entry name" value="NAD(P)-BINDING DOMAIN-CONTAINING PROTEIN-RELATED"/>
    <property type="match status" value="1"/>
</dbReference>
<evidence type="ECO:0000313" key="3">
    <source>
        <dbReference type="Proteomes" id="UP000310314"/>
    </source>
</evidence>
<dbReference type="PANTHER" id="PTHR48079">
    <property type="entry name" value="PROTEIN YEEZ"/>
    <property type="match status" value="1"/>
</dbReference>
<evidence type="ECO:0000259" key="1">
    <source>
        <dbReference type="Pfam" id="PF13460"/>
    </source>
</evidence>
<dbReference type="InterPro" id="IPR051783">
    <property type="entry name" value="NAD(P)-dependent_oxidoreduct"/>
</dbReference>
<reference evidence="2 3" key="1">
    <citation type="submission" date="2019-05" db="EMBL/GenBank/DDBJ databases">
        <authorList>
            <person name="Zhang J.-Y."/>
            <person name="Feg X."/>
            <person name="Du Z.-J."/>
        </authorList>
    </citation>
    <scope>NUCLEOTIDE SEQUENCE [LARGE SCALE GENOMIC DNA]</scope>
    <source>
        <strain evidence="2 3">RZ26</strain>
    </source>
</reference>
<protein>
    <submittedName>
        <fullName evidence="2">SDR family oxidoreductase</fullName>
    </submittedName>
</protein>
<gene>
    <name evidence="2" type="ORF">FEE95_03735</name>
</gene>
<dbReference type="EMBL" id="VATY01000001">
    <property type="protein sequence ID" value="TMM58553.1"/>
    <property type="molecule type" value="Genomic_DNA"/>
</dbReference>
<dbReference type="GO" id="GO:0005737">
    <property type="term" value="C:cytoplasm"/>
    <property type="evidence" value="ECO:0007669"/>
    <property type="project" value="TreeGrafter"/>
</dbReference>
<dbReference type="OrthoDB" id="751203at2"/>
<dbReference type="Pfam" id="PF13460">
    <property type="entry name" value="NAD_binding_10"/>
    <property type="match status" value="1"/>
</dbReference>
<organism evidence="2 3">
    <name type="scientific">Maribacter algarum</name>
    <name type="common">ex Zhang et al. 2020</name>
    <dbReference type="NCBI Taxonomy" id="2578118"/>
    <lineage>
        <taxon>Bacteria</taxon>
        <taxon>Pseudomonadati</taxon>
        <taxon>Bacteroidota</taxon>
        <taxon>Flavobacteriia</taxon>
        <taxon>Flavobacteriales</taxon>
        <taxon>Flavobacteriaceae</taxon>
        <taxon>Maribacter</taxon>
    </lineage>
</organism>
<dbReference type="Proteomes" id="UP000310314">
    <property type="component" value="Unassembled WGS sequence"/>
</dbReference>
<feature type="domain" description="NAD(P)-binding" evidence="1">
    <location>
        <begin position="20"/>
        <end position="170"/>
    </location>
</feature>
<dbReference type="GO" id="GO:0004029">
    <property type="term" value="F:aldehyde dehydrogenase (NAD+) activity"/>
    <property type="evidence" value="ECO:0007669"/>
    <property type="project" value="TreeGrafter"/>
</dbReference>
<accession>A0A5S3PUA8</accession>